<evidence type="ECO:0000256" key="5">
    <source>
        <dbReference type="ARBA" id="ARBA00023136"/>
    </source>
</evidence>
<dbReference type="GO" id="GO:0032153">
    <property type="term" value="C:cell division site"/>
    <property type="evidence" value="ECO:0007669"/>
    <property type="project" value="TreeGrafter"/>
</dbReference>
<feature type="transmembrane region" description="Helical" evidence="6">
    <location>
        <begin position="118"/>
        <end position="138"/>
    </location>
</feature>
<dbReference type="Proteomes" id="UP000440004">
    <property type="component" value="Unassembled WGS sequence"/>
</dbReference>
<reference evidence="7 8" key="1">
    <citation type="submission" date="2019-10" db="EMBL/GenBank/DDBJ databases">
        <title>Alkalibaculum tamaniensis sp.nov., a new alkaliphilic acetogen, isolated on methoxylated aromatics from a mud volcano.</title>
        <authorList>
            <person name="Khomyakova M.A."/>
            <person name="Merkel A.Y."/>
            <person name="Bonch-Osmolovskaya E.A."/>
            <person name="Slobodkin A.I."/>
        </authorList>
    </citation>
    <scope>NUCLEOTIDE SEQUENCE [LARGE SCALE GENOMIC DNA]</scope>
    <source>
        <strain evidence="7 8">M08DMB</strain>
    </source>
</reference>
<feature type="transmembrane region" description="Helical" evidence="6">
    <location>
        <begin position="236"/>
        <end position="257"/>
    </location>
</feature>
<evidence type="ECO:0000256" key="2">
    <source>
        <dbReference type="ARBA" id="ARBA00022692"/>
    </source>
</evidence>
<evidence type="ECO:0000256" key="4">
    <source>
        <dbReference type="ARBA" id="ARBA00022989"/>
    </source>
</evidence>
<evidence type="ECO:0000313" key="8">
    <source>
        <dbReference type="Proteomes" id="UP000440004"/>
    </source>
</evidence>
<dbReference type="PANTHER" id="PTHR30474">
    <property type="entry name" value="CELL CYCLE PROTEIN"/>
    <property type="match status" value="1"/>
</dbReference>
<keyword evidence="4 6" id="KW-1133">Transmembrane helix</keyword>
<gene>
    <name evidence="7" type="ORF">GC105_04995</name>
</gene>
<dbReference type="GO" id="GO:0015648">
    <property type="term" value="F:lipid-linked peptidoglycan transporter activity"/>
    <property type="evidence" value="ECO:0007669"/>
    <property type="project" value="TreeGrafter"/>
</dbReference>
<dbReference type="EMBL" id="WHNX01000006">
    <property type="protein sequence ID" value="MPW25145.1"/>
    <property type="molecule type" value="Genomic_DNA"/>
</dbReference>
<evidence type="ECO:0000256" key="1">
    <source>
        <dbReference type="ARBA" id="ARBA00004141"/>
    </source>
</evidence>
<dbReference type="AlphaFoldDB" id="A0A6A7K6Y0"/>
<feature type="transmembrane region" description="Helical" evidence="6">
    <location>
        <begin position="86"/>
        <end position="106"/>
    </location>
</feature>
<dbReference type="GO" id="GO:0008360">
    <property type="term" value="P:regulation of cell shape"/>
    <property type="evidence" value="ECO:0007669"/>
    <property type="project" value="UniProtKB-KW"/>
</dbReference>
<comment type="caution">
    <text evidence="7">The sequence shown here is derived from an EMBL/GenBank/DDBJ whole genome shotgun (WGS) entry which is preliminary data.</text>
</comment>
<feature type="transmembrane region" description="Helical" evidence="6">
    <location>
        <begin position="12"/>
        <end position="28"/>
    </location>
</feature>
<evidence type="ECO:0000256" key="6">
    <source>
        <dbReference type="SAM" id="Phobius"/>
    </source>
</evidence>
<feature type="transmembrane region" description="Helical" evidence="6">
    <location>
        <begin position="310"/>
        <end position="336"/>
    </location>
</feature>
<dbReference type="RefSeq" id="WP_152802364.1">
    <property type="nucleotide sequence ID" value="NZ_WHNX01000006.1"/>
</dbReference>
<keyword evidence="5 6" id="KW-0472">Membrane</keyword>
<sequence>MRTLFNNSKPITLVVLFNIMAFGLLFFRNQNVEIIYYGLTVIGIICFVYFFLQWRQWGDVYLFIIVTMLISIGLIMIFRLDEDLGIRQVMLFSGGMVLFLLSYLIFNSLKFWHKLTYFYIGSSLLLFIITLAFGRTIGGATNWISFYGISIQPSEFIKIIFIFFLASYYNTPDKLKIPPIKISDKTIEIKNNIILTIVAYGYMGFLVLQREWGGALLMFLIHITLLFVFEEDIKVILMNIAFAIVGALGGALFVYHIKVRIDVWIDPWADIAGKGYQITQSMFAIGSGGFFGRGLGLGSPKYIPEVETDFIFSAICEEFGIFGGVAIILLYFILVYRGFKIALSVENTFYKAIALGITAMFGFQTFIIIGGVIKLIPLTGITLPFISYGGSSLTTNFIALAILQAISKDAYSGMGGKYE</sequence>
<accession>A0A6A7K6Y0</accession>
<dbReference type="GO" id="GO:0051301">
    <property type="term" value="P:cell division"/>
    <property type="evidence" value="ECO:0007669"/>
    <property type="project" value="InterPro"/>
</dbReference>
<dbReference type="InterPro" id="IPR001182">
    <property type="entry name" value="FtsW/RodA"/>
</dbReference>
<feature type="transmembrane region" description="Helical" evidence="6">
    <location>
        <begin position="212"/>
        <end position="229"/>
    </location>
</feature>
<keyword evidence="3" id="KW-0133">Cell shape</keyword>
<feature type="transmembrane region" description="Helical" evidence="6">
    <location>
        <begin position="385"/>
        <end position="406"/>
    </location>
</feature>
<evidence type="ECO:0000313" key="7">
    <source>
        <dbReference type="EMBL" id="MPW25145.1"/>
    </source>
</evidence>
<organism evidence="7 8">
    <name type="scientific">Alkalibaculum sporogenes</name>
    <dbReference type="NCBI Taxonomy" id="2655001"/>
    <lineage>
        <taxon>Bacteria</taxon>
        <taxon>Bacillati</taxon>
        <taxon>Bacillota</taxon>
        <taxon>Clostridia</taxon>
        <taxon>Eubacteriales</taxon>
        <taxon>Eubacteriaceae</taxon>
        <taxon>Alkalibaculum</taxon>
    </lineage>
</organism>
<dbReference type="Pfam" id="PF01098">
    <property type="entry name" value="FTSW_RODA_SPOVE"/>
    <property type="match status" value="1"/>
</dbReference>
<feature type="transmembrane region" description="Helical" evidence="6">
    <location>
        <begin position="348"/>
        <end position="373"/>
    </location>
</feature>
<proteinExistence type="predicted"/>
<feature type="transmembrane region" description="Helical" evidence="6">
    <location>
        <begin position="189"/>
        <end position="206"/>
    </location>
</feature>
<keyword evidence="8" id="KW-1185">Reference proteome</keyword>
<dbReference type="GO" id="GO:0005886">
    <property type="term" value="C:plasma membrane"/>
    <property type="evidence" value="ECO:0007669"/>
    <property type="project" value="TreeGrafter"/>
</dbReference>
<name>A0A6A7K6Y0_9FIRM</name>
<evidence type="ECO:0000256" key="3">
    <source>
        <dbReference type="ARBA" id="ARBA00022960"/>
    </source>
</evidence>
<feature type="transmembrane region" description="Helical" evidence="6">
    <location>
        <begin position="59"/>
        <end position="80"/>
    </location>
</feature>
<keyword evidence="2 6" id="KW-0812">Transmembrane</keyword>
<dbReference type="PANTHER" id="PTHR30474:SF3">
    <property type="entry name" value="PEPTIDOGLYCAN GLYCOSYLTRANSFERASE RODA"/>
    <property type="match status" value="1"/>
</dbReference>
<feature type="transmembrane region" description="Helical" evidence="6">
    <location>
        <begin position="144"/>
        <end position="168"/>
    </location>
</feature>
<comment type="subcellular location">
    <subcellularLocation>
        <location evidence="1">Membrane</location>
        <topology evidence="1">Multi-pass membrane protein</topology>
    </subcellularLocation>
</comment>
<protein>
    <submittedName>
        <fullName evidence="7">FtsW/RodA/SpoVE family cell cycle protein</fullName>
    </submittedName>
</protein>
<feature type="transmembrane region" description="Helical" evidence="6">
    <location>
        <begin position="34"/>
        <end position="52"/>
    </location>
</feature>